<dbReference type="PROSITE" id="PS00061">
    <property type="entry name" value="ADH_SHORT"/>
    <property type="match status" value="1"/>
</dbReference>
<feature type="domain" description="Ketoreductase" evidence="4">
    <location>
        <begin position="7"/>
        <end position="187"/>
    </location>
</feature>
<dbReference type="SMART" id="SM00822">
    <property type="entry name" value="PKS_KR"/>
    <property type="match status" value="1"/>
</dbReference>
<gene>
    <name evidence="5" type="ORF">KCG34_14460</name>
</gene>
<dbReference type="InterPro" id="IPR020904">
    <property type="entry name" value="Sc_DH/Rdtase_CS"/>
</dbReference>
<organism evidence="5 6">
    <name type="scientific">Phenylobacterium montanum</name>
    <dbReference type="NCBI Taxonomy" id="2823693"/>
    <lineage>
        <taxon>Bacteria</taxon>
        <taxon>Pseudomonadati</taxon>
        <taxon>Pseudomonadota</taxon>
        <taxon>Alphaproteobacteria</taxon>
        <taxon>Caulobacterales</taxon>
        <taxon>Caulobacteraceae</taxon>
        <taxon>Phenylobacterium</taxon>
    </lineage>
</organism>
<evidence type="ECO:0000256" key="3">
    <source>
        <dbReference type="ARBA" id="ARBA00069939"/>
    </source>
</evidence>
<dbReference type="InterPro" id="IPR057326">
    <property type="entry name" value="KR_dom"/>
</dbReference>
<dbReference type="SUPFAM" id="SSF51735">
    <property type="entry name" value="NAD(P)-binding Rossmann-fold domains"/>
    <property type="match status" value="1"/>
</dbReference>
<dbReference type="EMBL" id="CP073078">
    <property type="protein sequence ID" value="QUD86300.1"/>
    <property type="molecule type" value="Genomic_DNA"/>
</dbReference>
<protein>
    <recommendedName>
        <fullName evidence="3">D-xylose 1-dehydrogenase</fullName>
        <ecNumber evidence="2">1.1.1.175</ecNumber>
    </recommendedName>
</protein>
<sequence>MSKLAGKIALITGGTTGIGAATAKLFQAEGATVVVTGSSPASVEAARAALPGVEAIVSDGADIAATKALVDHVKARHGRIDVLFVNAGIAKFAPVEAVDETFYDSQFDLNVKGAFFLLKHAIPAISDGGSIILTASVAGANGGLGGGEVYGATKAALRSFGRTFARALTPRGIRVNTVSPGPVVTPILDRGGLTPAQKEAFIEGAKARIPLGRTGEPEEVARAALYLAADATYTTGAELFVDGGLIDL</sequence>
<evidence type="ECO:0000313" key="5">
    <source>
        <dbReference type="EMBL" id="QUD86300.1"/>
    </source>
</evidence>
<dbReference type="EC" id="1.1.1.175" evidence="2"/>
<dbReference type="FunFam" id="3.40.50.720:FF:000084">
    <property type="entry name" value="Short-chain dehydrogenase reductase"/>
    <property type="match status" value="1"/>
</dbReference>
<dbReference type="Gene3D" id="3.40.50.720">
    <property type="entry name" value="NAD(P)-binding Rossmann-like Domain"/>
    <property type="match status" value="1"/>
</dbReference>
<proteinExistence type="inferred from homology"/>
<dbReference type="PANTHER" id="PTHR42760">
    <property type="entry name" value="SHORT-CHAIN DEHYDROGENASES/REDUCTASES FAMILY MEMBER"/>
    <property type="match status" value="1"/>
</dbReference>
<evidence type="ECO:0000313" key="6">
    <source>
        <dbReference type="Proteomes" id="UP000676409"/>
    </source>
</evidence>
<evidence type="ECO:0000259" key="4">
    <source>
        <dbReference type="SMART" id="SM00822"/>
    </source>
</evidence>
<dbReference type="Proteomes" id="UP000676409">
    <property type="component" value="Chromosome"/>
</dbReference>
<name>A0A975FVS8_9CAUL</name>
<dbReference type="Pfam" id="PF13561">
    <property type="entry name" value="adh_short_C2"/>
    <property type="match status" value="1"/>
</dbReference>
<evidence type="ECO:0000256" key="1">
    <source>
        <dbReference type="ARBA" id="ARBA00006484"/>
    </source>
</evidence>
<dbReference type="PRINTS" id="PR00080">
    <property type="entry name" value="SDRFAMILY"/>
</dbReference>
<dbReference type="AlphaFoldDB" id="A0A975FVS8"/>
<dbReference type="RefSeq" id="WP_211936352.1">
    <property type="nucleotide sequence ID" value="NZ_CP073078.1"/>
</dbReference>
<dbReference type="KEGG" id="caul:KCG34_14460"/>
<dbReference type="InterPro" id="IPR002347">
    <property type="entry name" value="SDR_fam"/>
</dbReference>
<dbReference type="GO" id="GO:0047838">
    <property type="term" value="F:D-xylose 1-dehydrogenase (NAD+) activity"/>
    <property type="evidence" value="ECO:0007669"/>
    <property type="project" value="UniProtKB-EC"/>
</dbReference>
<comment type="similarity">
    <text evidence="1">Belongs to the short-chain dehydrogenases/reductases (SDR) family.</text>
</comment>
<dbReference type="InterPro" id="IPR036291">
    <property type="entry name" value="NAD(P)-bd_dom_sf"/>
</dbReference>
<reference evidence="5" key="1">
    <citation type="submission" date="2021-04" db="EMBL/GenBank/DDBJ databases">
        <title>The complete genome sequence of Caulobacter sp. S6.</title>
        <authorList>
            <person name="Tang Y."/>
            <person name="Ouyang W."/>
            <person name="Liu Q."/>
            <person name="Huang B."/>
            <person name="Guo Z."/>
            <person name="Lei P."/>
        </authorList>
    </citation>
    <scope>NUCLEOTIDE SEQUENCE</scope>
    <source>
        <strain evidence="5">S6</strain>
    </source>
</reference>
<evidence type="ECO:0000256" key="2">
    <source>
        <dbReference type="ARBA" id="ARBA00066641"/>
    </source>
</evidence>
<dbReference type="CDD" id="cd05233">
    <property type="entry name" value="SDR_c"/>
    <property type="match status" value="1"/>
</dbReference>
<accession>A0A975FVS8</accession>
<keyword evidence="6" id="KW-1185">Reference proteome</keyword>
<dbReference type="PRINTS" id="PR00081">
    <property type="entry name" value="GDHRDH"/>
</dbReference>